<reference evidence="8 9" key="1">
    <citation type="submission" date="2024-01" db="EMBL/GenBank/DDBJ databases">
        <authorList>
            <person name="Allen C."/>
            <person name="Tagirdzhanova G."/>
        </authorList>
    </citation>
    <scope>NUCLEOTIDE SEQUENCE [LARGE SCALE GENOMIC DNA]</scope>
</reference>
<keyword evidence="3 6" id="KW-0349">Heme</keyword>
<accession>A0ABP0CUW1</accession>
<dbReference type="PROSITE" id="PS00086">
    <property type="entry name" value="CYTOCHROME_P450"/>
    <property type="match status" value="1"/>
</dbReference>
<dbReference type="InterPro" id="IPR017972">
    <property type="entry name" value="Cyt_P450_CS"/>
</dbReference>
<dbReference type="Pfam" id="PF00067">
    <property type="entry name" value="p450"/>
    <property type="match status" value="1"/>
</dbReference>
<protein>
    <recommendedName>
        <fullName evidence="10">Cytochrome P450 monooxygenase</fullName>
    </recommendedName>
</protein>
<keyword evidence="7" id="KW-0472">Membrane</keyword>
<evidence type="ECO:0000313" key="9">
    <source>
        <dbReference type="Proteomes" id="UP001642406"/>
    </source>
</evidence>
<keyword evidence="6" id="KW-0560">Oxidoreductase</keyword>
<evidence type="ECO:0008006" key="10">
    <source>
        <dbReference type="Google" id="ProtNLM"/>
    </source>
</evidence>
<sequence length="528" mass="58588">MSTTLLLITIIARSVLYGCIAFAVLGLIRILYLLFIYPNYVSPLRHLPGPKDHHIFLGQLLNQFRAADPEQPYTAWMQNWPNEPLIRYQETGLAAEGLLINSADAYRDVMCARHCYAYQRSAPFRRLIGDIIGVGLVFAEGQEHRSQRKALGGLFTVSNVKSYLPVLQAKADRLIEEISSASSASGHGLVEIKSLYAQITLDVIGIFALGQDLHCLDSRSEFQACYEDMFDLTQAGMLLAAVNLVVPIRWLPFKANRTFMHASARLRQILTGITEERISKVRGKKTGTNTEVPAKDLLTYMVETKYLATVPSDRWSKQDLVEQVLNFMATGHETSAGALTFATHQLGLQPSVVQKLRQEALTLSPSPTFTDIESLPYLDAVLHECLRFHPPVAGIPRVAQHDTTVAGQYIPKGTTLMPVPAVMHRNPALWGEDANVFRPQRWIDDPATGGAVDGEAYAWVGFGHGPRACIGRALAALNFKVVLLALVRRFDWESIDRGKLPVVNPSGQLRPKGDVWLRVTPVMGKKEL</sequence>
<dbReference type="SUPFAM" id="SSF48264">
    <property type="entry name" value="Cytochrome P450"/>
    <property type="match status" value="1"/>
</dbReference>
<evidence type="ECO:0000256" key="4">
    <source>
        <dbReference type="ARBA" id="ARBA00022723"/>
    </source>
</evidence>
<evidence type="ECO:0000256" key="7">
    <source>
        <dbReference type="SAM" id="Phobius"/>
    </source>
</evidence>
<dbReference type="Proteomes" id="UP001642406">
    <property type="component" value="Unassembled WGS sequence"/>
</dbReference>
<proteinExistence type="inferred from homology"/>
<comment type="cofactor">
    <cofactor evidence="1">
        <name>heme</name>
        <dbReference type="ChEBI" id="CHEBI:30413"/>
    </cofactor>
</comment>
<dbReference type="InterPro" id="IPR050121">
    <property type="entry name" value="Cytochrome_P450_monoxygenase"/>
</dbReference>
<evidence type="ECO:0000256" key="3">
    <source>
        <dbReference type="ARBA" id="ARBA00022617"/>
    </source>
</evidence>
<dbReference type="PANTHER" id="PTHR24305">
    <property type="entry name" value="CYTOCHROME P450"/>
    <property type="match status" value="1"/>
</dbReference>
<dbReference type="Gene3D" id="1.10.630.10">
    <property type="entry name" value="Cytochrome P450"/>
    <property type="match status" value="1"/>
</dbReference>
<keyword evidence="9" id="KW-1185">Reference proteome</keyword>
<dbReference type="PRINTS" id="PR00463">
    <property type="entry name" value="EP450I"/>
</dbReference>
<dbReference type="EMBL" id="CAWUHC010000147">
    <property type="protein sequence ID" value="CAK7235823.1"/>
    <property type="molecule type" value="Genomic_DNA"/>
</dbReference>
<keyword evidence="5 6" id="KW-0408">Iron</keyword>
<dbReference type="PANTHER" id="PTHR24305:SF166">
    <property type="entry name" value="CYTOCHROME P450 12A4, MITOCHONDRIAL-RELATED"/>
    <property type="match status" value="1"/>
</dbReference>
<evidence type="ECO:0000256" key="5">
    <source>
        <dbReference type="ARBA" id="ARBA00023004"/>
    </source>
</evidence>
<evidence type="ECO:0000256" key="2">
    <source>
        <dbReference type="ARBA" id="ARBA00010617"/>
    </source>
</evidence>
<keyword evidence="6" id="KW-0503">Monooxygenase</keyword>
<keyword evidence="4 6" id="KW-0479">Metal-binding</keyword>
<feature type="transmembrane region" description="Helical" evidence="7">
    <location>
        <begin position="15"/>
        <end position="37"/>
    </location>
</feature>
<keyword evidence="7" id="KW-0812">Transmembrane</keyword>
<keyword evidence="7" id="KW-1133">Transmembrane helix</keyword>
<evidence type="ECO:0000256" key="1">
    <source>
        <dbReference type="ARBA" id="ARBA00001971"/>
    </source>
</evidence>
<dbReference type="InterPro" id="IPR036396">
    <property type="entry name" value="Cyt_P450_sf"/>
</dbReference>
<dbReference type="InterPro" id="IPR002401">
    <property type="entry name" value="Cyt_P450_E_grp-I"/>
</dbReference>
<comment type="caution">
    <text evidence="8">The sequence shown here is derived from an EMBL/GenBank/DDBJ whole genome shotgun (WGS) entry which is preliminary data.</text>
</comment>
<comment type="similarity">
    <text evidence="2 6">Belongs to the cytochrome P450 family.</text>
</comment>
<dbReference type="InterPro" id="IPR001128">
    <property type="entry name" value="Cyt_P450"/>
</dbReference>
<evidence type="ECO:0000313" key="8">
    <source>
        <dbReference type="EMBL" id="CAK7235823.1"/>
    </source>
</evidence>
<gene>
    <name evidence="8" type="ORF">SBRCBS47491_009425</name>
</gene>
<name>A0ABP0CUW1_9PEZI</name>
<evidence type="ECO:0000256" key="6">
    <source>
        <dbReference type="RuleBase" id="RU000461"/>
    </source>
</evidence>
<dbReference type="PRINTS" id="PR00385">
    <property type="entry name" value="P450"/>
</dbReference>
<organism evidence="8 9">
    <name type="scientific">Sporothrix bragantina</name>
    <dbReference type="NCBI Taxonomy" id="671064"/>
    <lineage>
        <taxon>Eukaryota</taxon>
        <taxon>Fungi</taxon>
        <taxon>Dikarya</taxon>
        <taxon>Ascomycota</taxon>
        <taxon>Pezizomycotina</taxon>
        <taxon>Sordariomycetes</taxon>
        <taxon>Sordariomycetidae</taxon>
        <taxon>Ophiostomatales</taxon>
        <taxon>Ophiostomataceae</taxon>
        <taxon>Sporothrix</taxon>
    </lineage>
</organism>